<dbReference type="Proteomes" id="UP000008070">
    <property type="component" value="Chromosome"/>
</dbReference>
<dbReference type="AlphaFoldDB" id="C7C814"/>
<gene>
    <name evidence="1" type="ORF">METD_I0278</name>
</gene>
<dbReference type="KEGG" id="mdi:METDI0278"/>
<evidence type="ECO:0000313" key="1">
    <source>
        <dbReference type="EMBL" id="CAX21943.1"/>
    </source>
</evidence>
<evidence type="ECO:0000313" key="2">
    <source>
        <dbReference type="Proteomes" id="UP000008070"/>
    </source>
</evidence>
<organism evidence="1 2">
    <name type="scientific">Methylorubrum extorquens (strain DSM 6343 / CIP 106787 / DM4)</name>
    <name type="common">Methylobacterium extorquens</name>
    <dbReference type="NCBI Taxonomy" id="661410"/>
    <lineage>
        <taxon>Bacteria</taxon>
        <taxon>Pseudomonadati</taxon>
        <taxon>Pseudomonadota</taxon>
        <taxon>Alphaproteobacteria</taxon>
        <taxon>Hyphomicrobiales</taxon>
        <taxon>Methylobacteriaceae</taxon>
        <taxon>Methylorubrum</taxon>
    </lineage>
</organism>
<accession>C7C814</accession>
<sequence>MRRLDLEGPLLSPRHWEMRTIRSLLARGLVRPRLPSRDGRNGAGLWFLSAKGAQVLPRCQLVDGAVEVRAGP</sequence>
<proteinExistence type="predicted"/>
<reference evidence="2" key="1">
    <citation type="journal article" date="2009" name="PLoS ONE">
        <title>Methylobacterium genome sequences: a reference blueprint to investigate microbial metabolism of C1 compounds from natural and industrial sources.</title>
        <authorList>
            <person name="Vuilleumier S."/>
            <person name="Chistoserdova L."/>
            <person name="Lee M.-C."/>
            <person name="Bringel F."/>
            <person name="Lajus A."/>
            <person name="Zhou Y."/>
            <person name="Gourion B."/>
            <person name="Barbe V."/>
            <person name="Chang J."/>
            <person name="Cruveiller S."/>
            <person name="Dossat C."/>
            <person name="Gillett W."/>
            <person name="Gruffaz C."/>
            <person name="Haugen E."/>
            <person name="Hourcade E."/>
            <person name="Levy R."/>
            <person name="Mangenot S."/>
            <person name="Muller E."/>
            <person name="Nadalig T."/>
            <person name="Pagni M."/>
            <person name="Penny C."/>
            <person name="Peyraud R."/>
            <person name="Robinson D.G."/>
            <person name="Roche D."/>
            <person name="Rouy Z."/>
            <person name="Saenampechek C."/>
            <person name="Salvignol G."/>
            <person name="Vallenet D."/>
            <person name="Wu Z."/>
            <person name="Marx C.J."/>
            <person name="Vorholt J.A."/>
            <person name="Olson M.V."/>
            <person name="Kaul R."/>
            <person name="Weissenbach J."/>
            <person name="Medigue C."/>
            <person name="Lidstrom M.E."/>
        </authorList>
    </citation>
    <scope>NUCLEOTIDE SEQUENCE [LARGE SCALE GENOMIC DNA]</scope>
    <source>
        <strain evidence="2">DSM 6343 / CIP 106787 / DM4</strain>
    </source>
</reference>
<protein>
    <submittedName>
        <fullName evidence="1">Uncharacterized protein</fullName>
    </submittedName>
</protein>
<dbReference type="HOGENOM" id="CLU_2717785_0_0_5"/>
<name>C7C814_METED</name>
<dbReference type="EMBL" id="FP103042">
    <property type="protein sequence ID" value="CAX21943.1"/>
    <property type="molecule type" value="Genomic_DNA"/>
</dbReference>